<dbReference type="EMBL" id="CM042885">
    <property type="protein sequence ID" value="KAI4365871.1"/>
    <property type="molecule type" value="Genomic_DNA"/>
</dbReference>
<gene>
    <name evidence="1" type="ORF">MLD38_021817</name>
</gene>
<protein>
    <submittedName>
        <fullName evidence="1">Uncharacterized protein</fullName>
    </submittedName>
</protein>
<evidence type="ECO:0000313" key="2">
    <source>
        <dbReference type="Proteomes" id="UP001057402"/>
    </source>
</evidence>
<name>A0ACB9QHS3_9MYRT</name>
<keyword evidence="2" id="KW-1185">Reference proteome</keyword>
<proteinExistence type="predicted"/>
<organism evidence="1 2">
    <name type="scientific">Melastoma candidum</name>
    <dbReference type="NCBI Taxonomy" id="119954"/>
    <lineage>
        <taxon>Eukaryota</taxon>
        <taxon>Viridiplantae</taxon>
        <taxon>Streptophyta</taxon>
        <taxon>Embryophyta</taxon>
        <taxon>Tracheophyta</taxon>
        <taxon>Spermatophyta</taxon>
        <taxon>Magnoliopsida</taxon>
        <taxon>eudicotyledons</taxon>
        <taxon>Gunneridae</taxon>
        <taxon>Pentapetalae</taxon>
        <taxon>rosids</taxon>
        <taxon>malvids</taxon>
        <taxon>Myrtales</taxon>
        <taxon>Melastomataceae</taxon>
        <taxon>Melastomatoideae</taxon>
        <taxon>Melastomateae</taxon>
        <taxon>Melastoma</taxon>
    </lineage>
</organism>
<accession>A0ACB9QHS3</accession>
<dbReference type="Proteomes" id="UP001057402">
    <property type="component" value="Chromosome 6"/>
</dbReference>
<comment type="caution">
    <text evidence="1">The sequence shown here is derived from an EMBL/GenBank/DDBJ whole genome shotgun (WGS) entry which is preliminary data.</text>
</comment>
<sequence>MKRSRKILRRSTYIFLQDHRHFTFSCALLALPFSVSLLLSLGFSLPSSPLLLPTMYNRLRSLFDAAGFPASSEFFKFLSLKLSQTTVMSMVTLPFSVTFLLFAKSCVITSLNHDGVKPVFPTSFSTIAMAYKSILGTYLCNSLIILSANATTFSLLFLAFKCLRGVNASNNTTTGNSELLLSAVGAVLYSIILAHALVVCNLALILSGSEKIGGPAAILKAWVMIRGTTMTALSLAVPVNLAYAAVEALFQFRVIQSYQKNDLPILSAAMESLLIAYLYSMLVVLDTIVGFIFYRGCKEMNLPIPRTIGKKIDAKTRLKYTAITNAAVIRSRRSHRSYSWNAEEGYIKSWLCSKSKCSFCSLYRIQWCIDIPQIHHDTMVYLKLKQDQKN</sequence>
<reference evidence="2" key="1">
    <citation type="journal article" date="2023" name="Front. Plant Sci.">
        <title>Chromosomal-level genome assembly of Melastoma candidum provides insights into trichome evolution.</title>
        <authorList>
            <person name="Zhong Y."/>
            <person name="Wu W."/>
            <person name="Sun C."/>
            <person name="Zou P."/>
            <person name="Liu Y."/>
            <person name="Dai S."/>
            <person name="Zhou R."/>
        </authorList>
    </citation>
    <scope>NUCLEOTIDE SEQUENCE [LARGE SCALE GENOMIC DNA]</scope>
</reference>
<evidence type="ECO:0000313" key="1">
    <source>
        <dbReference type="EMBL" id="KAI4365871.1"/>
    </source>
</evidence>